<feature type="transmembrane region" description="Helical" evidence="7">
    <location>
        <begin position="198"/>
        <end position="220"/>
    </location>
</feature>
<dbReference type="PRINTS" id="PR00259">
    <property type="entry name" value="TMFOUR"/>
</dbReference>
<gene>
    <name evidence="8" type="ORF">CAMP_LOCUS903</name>
</gene>
<keyword evidence="6" id="KW-1015">Disulfide bond</keyword>
<dbReference type="AlphaFoldDB" id="A0A9P1I3V5"/>
<dbReference type="EMBL" id="CANHGI010000001">
    <property type="protein sequence ID" value="CAI5438266.1"/>
    <property type="molecule type" value="Genomic_DNA"/>
</dbReference>
<keyword evidence="5 7" id="KW-0472">Membrane</keyword>
<dbReference type="InterPro" id="IPR008952">
    <property type="entry name" value="Tetraspanin_EC2_sf"/>
</dbReference>
<dbReference type="SUPFAM" id="SSF48652">
    <property type="entry name" value="Tetraspanin"/>
    <property type="match status" value="1"/>
</dbReference>
<dbReference type="OrthoDB" id="10033535at2759"/>
<evidence type="ECO:0000256" key="1">
    <source>
        <dbReference type="ARBA" id="ARBA00004141"/>
    </source>
</evidence>
<evidence type="ECO:0000256" key="6">
    <source>
        <dbReference type="PIRSR" id="PIRSR002419-1"/>
    </source>
</evidence>
<sequence length="233" mass="25418">MVEGGVTIVKYLLFLANLVLWVGGLGLIIFGSILKLKYSNALNLFGDEKLSTPILFLIIGALCTMLGFLGCCGAIRENYCLTVSFAVLLALLITCEIAAVIIGYALNDTFHTELSGSLENGLKYYNSENYGVKRAWDSTQKFFQCCGIVNSTDWIPYGNIPESCCTNYYEGCISSNVPVYSKGCIENVQAWTITNGQLVGGICAILAAVQLIGVCFACCLSKSILKDFHDFYY</sequence>
<dbReference type="GO" id="GO:0005886">
    <property type="term" value="C:plasma membrane"/>
    <property type="evidence" value="ECO:0007669"/>
    <property type="project" value="TreeGrafter"/>
</dbReference>
<accession>A0A9P1I3V5</accession>
<evidence type="ECO:0000256" key="2">
    <source>
        <dbReference type="ARBA" id="ARBA00006840"/>
    </source>
</evidence>
<dbReference type="InterPro" id="IPR018499">
    <property type="entry name" value="Tetraspanin/Peripherin"/>
</dbReference>
<comment type="similarity">
    <text evidence="2 7">Belongs to the tetraspanin (TM4SF) family.</text>
</comment>
<feature type="transmembrane region" description="Helical" evidence="7">
    <location>
        <begin position="54"/>
        <end position="75"/>
    </location>
</feature>
<comment type="subcellular location">
    <subcellularLocation>
        <location evidence="1 7">Membrane</location>
        <topology evidence="1 7">Multi-pass membrane protein</topology>
    </subcellularLocation>
</comment>
<protein>
    <recommendedName>
        <fullName evidence="7">Tetraspanin</fullName>
    </recommendedName>
</protein>
<keyword evidence="9" id="KW-1185">Reference proteome</keyword>
<evidence type="ECO:0000313" key="8">
    <source>
        <dbReference type="EMBL" id="CAI5438266.1"/>
    </source>
</evidence>
<organism evidence="8 9">
    <name type="scientific">Caenorhabditis angaria</name>
    <dbReference type="NCBI Taxonomy" id="860376"/>
    <lineage>
        <taxon>Eukaryota</taxon>
        <taxon>Metazoa</taxon>
        <taxon>Ecdysozoa</taxon>
        <taxon>Nematoda</taxon>
        <taxon>Chromadorea</taxon>
        <taxon>Rhabditida</taxon>
        <taxon>Rhabditina</taxon>
        <taxon>Rhabditomorpha</taxon>
        <taxon>Rhabditoidea</taxon>
        <taxon>Rhabditidae</taxon>
        <taxon>Peloderinae</taxon>
        <taxon>Caenorhabditis</taxon>
    </lineage>
</organism>
<dbReference type="PANTHER" id="PTHR19282">
    <property type="entry name" value="TETRASPANIN"/>
    <property type="match status" value="1"/>
</dbReference>
<dbReference type="Gene3D" id="1.10.1450.10">
    <property type="entry name" value="Tetraspanin"/>
    <property type="match status" value="1"/>
</dbReference>
<feature type="transmembrane region" description="Helical" evidence="7">
    <location>
        <begin position="12"/>
        <end position="34"/>
    </location>
</feature>
<proteinExistence type="inferred from homology"/>
<reference evidence="8" key="1">
    <citation type="submission" date="2022-11" db="EMBL/GenBank/DDBJ databases">
        <authorList>
            <person name="Kikuchi T."/>
        </authorList>
    </citation>
    <scope>NUCLEOTIDE SEQUENCE</scope>
    <source>
        <strain evidence="8">PS1010</strain>
    </source>
</reference>
<keyword evidence="4 7" id="KW-1133">Transmembrane helix</keyword>
<evidence type="ECO:0000256" key="5">
    <source>
        <dbReference type="ARBA" id="ARBA00023136"/>
    </source>
</evidence>
<keyword evidence="3 7" id="KW-0812">Transmembrane</keyword>
<name>A0A9P1I3V5_9PELO</name>
<evidence type="ECO:0000313" key="9">
    <source>
        <dbReference type="Proteomes" id="UP001152747"/>
    </source>
</evidence>
<dbReference type="Pfam" id="PF00335">
    <property type="entry name" value="Tetraspanin"/>
    <property type="match status" value="1"/>
</dbReference>
<dbReference type="PIRSF" id="PIRSF002419">
    <property type="entry name" value="Tetraspanin"/>
    <property type="match status" value="1"/>
</dbReference>
<dbReference type="Proteomes" id="UP001152747">
    <property type="component" value="Unassembled WGS sequence"/>
</dbReference>
<evidence type="ECO:0000256" key="4">
    <source>
        <dbReference type="ARBA" id="ARBA00022989"/>
    </source>
</evidence>
<comment type="caution">
    <text evidence="8">The sequence shown here is derived from an EMBL/GenBank/DDBJ whole genome shotgun (WGS) entry which is preliminary data.</text>
</comment>
<feature type="transmembrane region" description="Helical" evidence="7">
    <location>
        <begin position="82"/>
        <end position="106"/>
    </location>
</feature>
<evidence type="ECO:0000256" key="7">
    <source>
        <dbReference type="RuleBase" id="RU361218"/>
    </source>
</evidence>
<feature type="disulfide bond" evidence="6">
    <location>
        <begin position="146"/>
        <end position="164"/>
    </location>
</feature>
<dbReference type="PANTHER" id="PTHR19282:SF456">
    <property type="entry name" value="CD63 MOLECULE"/>
    <property type="match status" value="1"/>
</dbReference>
<evidence type="ECO:0000256" key="3">
    <source>
        <dbReference type="ARBA" id="ARBA00022692"/>
    </source>
</evidence>
<dbReference type="InterPro" id="IPR000301">
    <property type="entry name" value="Tetraspanin_animals"/>
</dbReference>